<evidence type="ECO:0000256" key="1">
    <source>
        <dbReference type="ARBA" id="ARBA00004123"/>
    </source>
</evidence>
<dbReference type="Proteomes" id="UP000485058">
    <property type="component" value="Unassembled WGS sequence"/>
</dbReference>
<sequence>MPTFKDKQEQPPPHIPDFLPAFPDRHTFVSTPQYAGHEQRPDKQAEIIQNGQRQAEKALGRLHQGLMKASAARPPAAAPEDPTRTVFDAAPEVQLLPLQLASTSAGHAPSTQANLSRAVRQQGQEQAGAGMLSAFEPDAAVRAFAAVLPSGSVPPAAGAAGNEHAEAGSRQGAGALVIEAGDLFGPEELSWRSAVHMDSSGVLKQPLGATHDFATATFAAAAVYASGRPAEDAYKTAATASVAGGGGSGYARKRKSTYGSLSLDPAKKKAEDILERSAHPGEGEEQQA</sequence>
<feature type="region of interest" description="Disordered" evidence="7">
    <location>
        <begin position="1"/>
        <end position="45"/>
    </location>
</feature>
<dbReference type="Pfam" id="PF10406">
    <property type="entry name" value="TAF8_C"/>
    <property type="match status" value="1"/>
</dbReference>
<evidence type="ECO:0000256" key="6">
    <source>
        <dbReference type="ARBA" id="ARBA00023242"/>
    </source>
</evidence>
<proteinExistence type="inferred from homology"/>
<dbReference type="InterPro" id="IPR037818">
    <property type="entry name" value="TAF8"/>
</dbReference>
<organism evidence="9 10">
    <name type="scientific">Haematococcus lacustris</name>
    <name type="common">Green alga</name>
    <name type="synonym">Haematococcus pluvialis</name>
    <dbReference type="NCBI Taxonomy" id="44745"/>
    <lineage>
        <taxon>Eukaryota</taxon>
        <taxon>Viridiplantae</taxon>
        <taxon>Chlorophyta</taxon>
        <taxon>core chlorophytes</taxon>
        <taxon>Chlorophyceae</taxon>
        <taxon>CS clade</taxon>
        <taxon>Chlamydomonadales</taxon>
        <taxon>Haematococcaceae</taxon>
        <taxon>Haematococcus</taxon>
    </lineage>
</organism>
<comment type="similarity">
    <text evidence="2">Belongs to the TAF8 family.</text>
</comment>
<evidence type="ECO:0000259" key="8">
    <source>
        <dbReference type="Pfam" id="PF10406"/>
    </source>
</evidence>
<accession>A0A699YSX1</accession>
<comment type="subcellular location">
    <subcellularLocation>
        <location evidence="1">Nucleus</location>
    </subcellularLocation>
</comment>
<feature type="domain" description="Transcription factor TFIID subunit 8 C-terminal" evidence="8">
    <location>
        <begin position="14"/>
        <end position="62"/>
    </location>
</feature>
<feature type="region of interest" description="Disordered" evidence="7">
    <location>
        <begin position="261"/>
        <end position="288"/>
    </location>
</feature>
<evidence type="ECO:0000256" key="7">
    <source>
        <dbReference type="SAM" id="MobiDB-lite"/>
    </source>
</evidence>
<evidence type="ECO:0000313" key="10">
    <source>
        <dbReference type="Proteomes" id="UP000485058"/>
    </source>
</evidence>
<dbReference type="PANTHER" id="PTHR46469:SF1">
    <property type="entry name" value="TRANSCRIPTION INITIATION FACTOR TFIID SUBUNIT 8"/>
    <property type="match status" value="1"/>
</dbReference>
<evidence type="ECO:0000313" key="9">
    <source>
        <dbReference type="EMBL" id="GFH12681.1"/>
    </source>
</evidence>
<dbReference type="AlphaFoldDB" id="A0A699YSX1"/>
<evidence type="ECO:0000256" key="5">
    <source>
        <dbReference type="ARBA" id="ARBA00023163"/>
    </source>
</evidence>
<dbReference type="GO" id="GO:0006367">
    <property type="term" value="P:transcription initiation at RNA polymerase II promoter"/>
    <property type="evidence" value="ECO:0007669"/>
    <property type="project" value="TreeGrafter"/>
</dbReference>
<evidence type="ECO:0000256" key="4">
    <source>
        <dbReference type="ARBA" id="ARBA00023015"/>
    </source>
</evidence>
<dbReference type="GO" id="GO:0005669">
    <property type="term" value="C:transcription factor TFIID complex"/>
    <property type="evidence" value="ECO:0007669"/>
    <property type="project" value="InterPro"/>
</dbReference>
<dbReference type="InterPro" id="IPR019473">
    <property type="entry name" value="TFIID_su8_C"/>
</dbReference>
<keyword evidence="10" id="KW-1185">Reference proteome</keyword>
<keyword evidence="6" id="KW-0539">Nucleus</keyword>
<evidence type="ECO:0000256" key="3">
    <source>
        <dbReference type="ARBA" id="ARBA00017307"/>
    </source>
</evidence>
<reference evidence="9 10" key="1">
    <citation type="submission" date="2020-02" db="EMBL/GenBank/DDBJ databases">
        <title>Draft genome sequence of Haematococcus lacustris strain NIES-144.</title>
        <authorList>
            <person name="Morimoto D."/>
            <person name="Nakagawa S."/>
            <person name="Yoshida T."/>
            <person name="Sawayama S."/>
        </authorList>
    </citation>
    <scope>NUCLEOTIDE SEQUENCE [LARGE SCALE GENOMIC DNA]</scope>
    <source>
        <strain evidence="9 10">NIES-144</strain>
    </source>
</reference>
<evidence type="ECO:0000256" key="2">
    <source>
        <dbReference type="ARBA" id="ARBA00008767"/>
    </source>
</evidence>
<keyword evidence="5" id="KW-0804">Transcription</keyword>
<dbReference type="PANTHER" id="PTHR46469">
    <property type="entry name" value="TRANSCRIPTION INITIATION FACTOR TFIID SUBUNIT 8"/>
    <property type="match status" value="1"/>
</dbReference>
<protein>
    <recommendedName>
        <fullName evidence="3">Transcription initiation factor TFIID subunit 8</fullName>
    </recommendedName>
</protein>
<dbReference type="EMBL" id="BLLF01000529">
    <property type="protein sequence ID" value="GFH12681.1"/>
    <property type="molecule type" value="Genomic_DNA"/>
</dbReference>
<name>A0A699YSX1_HAELA</name>
<comment type="caution">
    <text evidence="9">The sequence shown here is derived from an EMBL/GenBank/DDBJ whole genome shotgun (WGS) entry which is preliminary data.</text>
</comment>
<dbReference type="CDD" id="cd08049">
    <property type="entry name" value="TAF8"/>
    <property type="match status" value="1"/>
</dbReference>
<feature type="compositionally biased region" description="Basic and acidic residues" evidence="7">
    <location>
        <begin position="265"/>
        <end position="282"/>
    </location>
</feature>
<gene>
    <name evidence="9" type="ORF">HaLaN_08410</name>
</gene>
<keyword evidence="4" id="KW-0805">Transcription regulation</keyword>